<dbReference type="EMBL" id="OV651829">
    <property type="protein sequence ID" value="CAH1104582.1"/>
    <property type="molecule type" value="Genomic_DNA"/>
</dbReference>
<name>A0A9P0CTU0_9CUCU</name>
<evidence type="ECO:0000256" key="3">
    <source>
        <dbReference type="ARBA" id="ARBA00022676"/>
    </source>
</evidence>
<dbReference type="Pfam" id="PF01762">
    <property type="entry name" value="Galactosyl_T"/>
    <property type="match status" value="2"/>
</dbReference>
<keyword evidence="12" id="KW-1185">Reference proteome</keyword>
<dbReference type="OrthoDB" id="5957813at2759"/>
<evidence type="ECO:0000313" key="11">
    <source>
        <dbReference type="EMBL" id="CAH1104582.1"/>
    </source>
</evidence>
<evidence type="ECO:0000256" key="8">
    <source>
        <dbReference type="ARBA" id="ARBA00023034"/>
    </source>
</evidence>
<proteinExistence type="inferred from homology"/>
<dbReference type="EC" id="2.4.1.-" evidence="10"/>
<comment type="subcellular location">
    <subcellularLocation>
        <location evidence="1 10">Golgi apparatus membrane</location>
        <topology evidence="1 10">Single-pass type II membrane protein</topology>
    </subcellularLocation>
</comment>
<dbReference type="Proteomes" id="UP001153636">
    <property type="component" value="Chromosome 17"/>
</dbReference>
<reference evidence="11" key="1">
    <citation type="submission" date="2022-01" db="EMBL/GenBank/DDBJ databases">
        <authorList>
            <person name="King R."/>
        </authorList>
    </citation>
    <scope>NUCLEOTIDE SEQUENCE</scope>
</reference>
<feature type="transmembrane region" description="Helical" evidence="10">
    <location>
        <begin position="12"/>
        <end position="31"/>
    </location>
</feature>
<keyword evidence="9 10" id="KW-0472">Membrane</keyword>
<dbReference type="InterPro" id="IPR002659">
    <property type="entry name" value="Glyco_trans_31"/>
</dbReference>
<dbReference type="FunFam" id="3.90.550.50:FF:000042">
    <property type="entry name" value="Hexosyltransferase"/>
    <property type="match status" value="1"/>
</dbReference>
<evidence type="ECO:0000256" key="7">
    <source>
        <dbReference type="ARBA" id="ARBA00022989"/>
    </source>
</evidence>
<protein>
    <recommendedName>
        <fullName evidence="10">Hexosyltransferase</fullName>
        <ecNumber evidence="10">2.4.1.-</ecNumber>
    </recommendedName>
</protein>
<dbReference type="PANTHER" id="PTHR11214">
    <property type="entry name" value="BETA-1,3-N-ACETYLGLUCOSAMINYLTRANSFERASE"/>
    <property type="match status" value="1"/>
</dbReference>
<dbReference type="PANTHER" id="PTHR11214:SF349">
    <property type="entry name" value="BETA-1,3-GALACTOSYLTRANSFERASE BRN"/>
    <property type="match status" value="1"/>
</dbReference>
<dbReference type="GO" id="GO:0008194">
    <property type="term" value="F:UDP-glycosyltransferase activity"/>
    <property type="evidence" value="ECO:0007669"/>
    <property type="project" value="TreeGrafter"/>
</dbReference>
<organism evidence="11 12">
    <name type="scientific">Psylliodes chrysocephalus</name>
    <dbReference type="NCBI Taxonomy" id="3402493"/>
    <lineage>
        <taxon>Eukaryota</taxon>
        <taxon>Metazoa</taxon>
        <taxon>Ecdysozoa</taxon>
        <taxon>Arthropoda</taxon>
        <taxon>Hexapoda</taxon>
        <taxon>Insecta</taxon>
        <taxon>Pterygota</taxon>
        <taxon>Neoptera</taxon>
        <taxon>Endopterygota</taxon>
        <taxon>Coleoptera</taxon>
        <taxon>Polyphaga</taxon>
        <taxon>Cucujiformia</taxon>
        <taxon>Chrysomeloidea</taxon>
        <taxon>Chrysomelidae</taxon>
        <taxon>Galerucinae</taxon>
        <taxon>Alticini</taxon>
        <taxon>Psylliodes</taxon>
    </lineage>
</organism>
<comment type="similarity">
    <text evidence="2 10">Belongs to the glycosyltransferase 31 family.</text>
</comment>
<dbReference type="GO" id="GO:0016758">
    <property type="term" value="F:hexosyltransferase activity"/>
    <property type="evidence" value="ECO:0007669"/>
    <property type="project" value="InterPro"/>
</dbReference>
<keyword evidence="6 10" id="KW-0735">Signal-anchor</keyword>
<evidence type="ECO:0000256" key="2">
    <source>
        <dbReference type="ARBA" id="ARBA00008661"/>
    </source>
</evidence>
<keyword evidence="7 10" id="KW-1133">Transmembrane helix</keyword>
<evidence type="ECO:0000256" key="5">
    <source>
        <dbReference type="ARBA" id="ARBA00022692"/>
    </source>
</evidence>
<keyword evidence="3 10" id="KW-0328">Glycosyltransferase</keyword>
<keyword evidence="5 10" id="KW-0812">Transmembrane</keyword>
<gene>
    <name evidence="11" type="ORF">PSYICH_LOCUS5516</name>
</gene>
<evidence type="ECO:0000256" key="9">
    <source>
        <dbReference type="ARBA" id="ARBA00023136"/>
    </source>
</evidence>
<evidence type="ECO:0000256" key="6">
    <source>
        <dbReference type="ARBA" id="ARBA00022968"/>
    </source>
</evidence>
<evidence type="ECO:0000256" key="4">
    <source>
        <dbReference type="ARBA" id="ARBA00022679"/>
    </source>
</evidence>
<dbReference type="AlphaFoldDB" id="A0A9P0CTU0"/>
<evidence type="ECO:0000256" key="1">
    <source>
        <dbReference type="ARBA" id="ARBA00004323"/>
    </source>
</evidence>
<accession>A0A9P0CTU0</accession>
<dbReference type="Gene3D" id="3.90.550.50">
    <property type="match status" value="1"/>
</dbReference>
<evidence type="ECO:0000256" key="10">
    <source>
        <dbReference type="RuleBase" id="RU363063"/>
    </source>
</evidence>
<sequence length="359" mass="43111">MLVPTRKLSRIVLVLISFTILYIFGVHNHLFEINFYEDFHYPYDGNIEPLVEQLKNNLTPDVPPINSYNFKYYRSCAYKCNNVKKLKLVYIIKSAPENINKRIGIRQTWGYEKRFSDVEIRTVFLVGETKTKVLEQSLDEEYRKFTDVIRANFTDSYYNNTLKTMMGLQWVNKYCLNSEFYMFVDDDYYVSTKNVLRFLRHPKKYPDYVKELFVQVPTFLRTKRELSNYEENISRLYAGYVFQSSPHRHFTSKWYVSLEEYPYHKWPPYVTAGAYVLSKHALIDMYYTSFYTKHFRFDDIYIGLLAYKAKIEPLNCDEFHFYKLHYNKLNFKYVIASHGYGDPQELLQIWTEQKSLGNA</sequence>
<dbReference type="GO" id="GO:0000139">
    <property type="term" value="C:Golgi membrane"/>
    <property type="evidence" value="ECO:0007669"/>
    <property type="project" value="UniProtKB-SubCell"/>
</dbReference>
<keyword evidence="4" id="KW-0808">Transferase</keyword>
<dbReference type="GO" id="GO:0006493">
    <property type="term" value="P:protein O-linked glycosylation"/>
    <property type="evidence" value="ECO:0007669"/>
    <property type="project" value="TreeGrafter"/>
</dbReference>
<keyword evidence="8 10" id="KW-0333">Golgi apparatus</keyword>
<evidence type="ECO:0000313" key="12">
    <source>
        <dbReference type="Proteomes" id="UP001153636"/>
    </source>
</evidence>